<dbReference type="Pfam" id="PF00528">
    <property type="entry name" value="BPD_transp_1"/>
    <property type="match status" value="1"/>
</dbReference>
<dbReference type="Gene3D" id="1.10.3720.10">
    <property type="entry name" value="MetI-like"/>
    <property type="match status" value="1"/>
</dbReference>
<dbReference type="InterPro" id="IPR035906">
    <property type="entry name" value="MetI-like_sf"/>
</dbReference>
<feature type="transmembrane region" description="Helical" evidence="5">
    <location>
        <begin position="144"/>
        <end position="162"/>
    </location>
</feature>
<dbReference type="EMBL" id="BART01024034">
    <property type="protein sequence ID" value="GAG99751.1"/>
    <property type="molecule type" value="Genomic_DNA"/>
</dbReference>
<organism evidence="7">
    <name type="scientific">marine sediment metagenome</name>
    <dbReference type="NCBI Taxonomy" id="412755"/>
    <lineage>
        <taxon>unclassified sequences</taxon>
        <taxon>metagenomes</taxon>
        <taxon>ecological metagenomes</taxon>
    </lineage>
</organism>
<evidence type="ECO:0000259" key="6">
    <source>
        <dbReference type="PROSITE" id="PS50928"/>
    </source>
</evidence>
<keyword evidence="3 5" id="KW-1133">Transmembrane helix</keyword>
<comment type="caution">
    <text evidence="7">The sequence shown here is derived from an EMBL/GenBank/DDBJ whole genome shotgun (WGS) entry which is preliminary data.</text>
</comment>
<keyword evidence="2 5" id="KW-0812">Transmembrane</keyword>
<gene>
    <name evidence="7" type="ORF">S01H4_43538</name>
</gene>
<sequence length="168" mass="18724">LWKMMLHPDIGIINTALQTIGLAKVKWTTSVVVAPFTIVMVDVWEWTPFMFLVLFAAFQALPVEIYDAAAVDGASNFQVFRKITFPLVAPIIVTIVLIRIIDAFKLFELIFGITSAGPANATEALSFYVYLTGIKWMNLGKGSAMSWIFLLIVLGISLILLSRLRKEI</sequence>
<evidence type="ECO:0000256" key="3">
    <source>
        <dbReference type="ARBA" id="ARBA00022989"/>
    </source>
</evidence>
<dbReference type="GO" id="GO:0055085">
    <property type="term" value="P:transmembrane transport"/>
    <property type="evidence" value="ECO:0007669"/>
    <property type="project" value="InterPro"/>
</dbReference>
<dbReference type="PANTHER" id="PTHR43759">
    <property type="entry name" value="TREHALOSE TRANSPORT SYSTEM PERMEASE PROTEIN SUGA"/>
    <property type="match status" value="1"/>
</dbReference>
<dbReference type="AlphaFoldDB" id="X1DTK3"/>
<name>X1DTK3_9ZZZZ</name>
<dbReference type="PROSITE" id="PS50928">
    <property type="entry name" value="ABC_TM1"/>
    <property type="match status" value="1"/>
</dbReference>
<proteinExistence type="predicted"/>
<feature type="domain" description="ABC transmembrane type-1" evidence="6">
    <location>
        <begin position="1"/>
        <end position="160"/>
    </location>
</feature>
<dbReference type="GO" id="GO:0016020">
    <property type="term" value="C:membrane"/>
    <property type="evidence" value="ECO:0007669"/>
    <property type="project" value="UniProtKB-SubCell"/>
</dbReference>
<dbReference type="CDD" id="cd06261">
    <property type="entry name" value="TM_PBP2"/>
    <property type="match status" value="1"/>
</dbReference>
<keyword evidence="4 5" id="KW-0472">Membrane</keyword>
<reference evidence="7" key="1">
    <citation type="journal article" date="2014" name="Front. Microbiol.">
        <title>High frequency of phylogenetically diverse reductive dehalogenase-homologous genes in deep subseafloor sedimentary metagenomes.</title>
        <authorList>
            <person name="Kawai M."/>
            <person name="Futagami T."/>
            <person name="Toyoda A."/>
            <person name="Takaki Y."/>
            <person name="Nishi S."/>
            <person name="Hori S."/>
            <person name="Arai W."/>
            <person name="Tsubouchi T."/>
            <person name="Morono Y."/>
            <person name="Uchiyama I."/>
            <person name="Ito T."/>
            <person name="Fujiyama A."/>
            <person name="Inagaki F."/>
            <person name="Takami H."/>
        </authorList>
    </citation>
    <scope>NUCLEOTIDE SEQUENCE</scope>
    <source>
        <strain evidence="7">Expedition CK06-06</strain>
    </source>
</reference>
<feature type="transmembrane region" description="Helical" evidence="5">
    <location>
        <begin position="83"/>
        <end position="101"/>
    </location>
</feature>
<dbReference type="SUPFAM" id="SSF161098">
    <property type="entry name" value="MetI-like"/>
    <property type="match status" value="1"/>
</dbReference>
<comment type="subcellular location">
    <subcellularLocation>
        <location evidence="1">Membrane</location>
        <topology evidence="1">Multi-pass membrane protein</topology>
    </subcellularLocation>
</comment>
<dbReference type="PANTHER" id="PTHR43759:SF1">
    <property type="entry name" value="GLUCOSE IMPORT SYSTEM PERMEASE PROTEIN GLCT"/>
    <property type="match status" value="1"/>
</dbReference>
<evidence type="ECO:0000256" key="5">
    <source>
        <dbReference type="SAM" id="Phobius"/>
    </source>
</evidence>
<dbReference type="InterPro" id="IPR052730">
    <property type="entry name" value="Sugar_ABC_transporter"/>
</dbReference>
<evidence type="ECO:0000313" key="7">
    <source>
        <dbReference type="EMBL" id="GAG99751.1"/>
    </source>
</evidence>
<feature type="non-terminal residue" evidence="7">
    <location>
        <position position="1"/>
    </location>
</feature>
<evidence type="ECO:0000256" key="4">
    <source>
        <dbReference type="ARBA" id="ARBA00023136"/>
    </source>
</evidence>
<evidence type="ECO:0000256" key="1">
    <source>
        <dbReference type="ARBA" id="ARBA00004141"/>
    </source>
</evidence>
<evidence type="ECO:0000256" key="2">
    <source>
        <dbReference type="ARBA" id="ARBA00022692"/>
    </source>
</evidence>
<protein>
    <recommendedName>
        <fullName evidence="6">ABC transmembrane type-1 domain-containing protein</fullName>
    </recommendedName>
</protein>
<feature type="transmembrane region" description="Helical" evidence="5">
    <location>
        <begin position="49"/>
        <end position="71"/>
    </location>
</feature>
<dbReference type="InterPro" id="IPR000515">
    <property type="entry name" value="MetI-like"/>
</dbReference>
<accession>X1DTK3</accession>